<evidence type="ECO:0000313" key="1">
    <source>
        <dbReference type="EMBL" id="PMB15743.1"/>
    </source>
</evidence>
<comment type="caution">
    <text evidence="1">The sequence shown here is derived from an EMBL/GenBank/DDBJ whole genome shotgun (WGS) entry which is preliminary data.</text>
</comment>
<gene>
    <name evidence="1" type="ORF">CEN46_25480</name>
</gene>
<dbReference type="AlphaFoldDB" id="A0A2N6L4T5"/>
<dbReference type="EMBL" id="NMQE01000924">
    <property type="protein sequence ID" value="PMB15743.1"/>
    <property type="molecule type" value="Genomic_DNA"/>
</dbReference>
<protein>
    <submittedName>
        <fullName evidence="1">Uncharacterized protein</fullName>
    </submittedName>
</protein>
<name>A0A2N6L4T5_9CYAN</name>
<proteinExistence type="predicted"/>
<accession>A0A2N6L4T5</accession>
<dbReference type="Proteomes" id="UP000235081">
    <property type="component" value="Unassembled WGS sequence"/>
</dbReference>
<organism evidence="1 2">
    <name type="scientific">Fischerella thermalis CCMEE 5318</name>
    <dbReference type="NCBI Taxonomy" id="2019666"/>
    <lineage>
        <taxon>Bacteria</taxon>
        <taxon>Bacillati</taxon>
        <taxon>Cyanobacteriota</taxon>
        <taxon>Cyanophyceae</taxon>
        <taxon>Nostocales</taxon>
        <taxon>Hapalosiphonaceae</taxon>
        <taxon>Fischerella</taxon>
    </lineage>
</organism>
<sequence length="89" mass="10068">MTKVYQVIGSTEDGTTIVLDAPLPVRGRLKIQVEPIQVAEAPTVARMREVLSAIRERQCARGHKPPTAEEVDDYIKQLRSEWRNETNLP</sequence>
<reference evidence="1 2" key="1">
    <citation type="submission" date="2017-07" db="EMBL/GenBank/DDBJ databases">
        <title>Genomes of Fischerella (Mastigocladus) sp. strains.</title>
        <authorList>
            <person name="Miller S.R."/>
        </authorList>
    </citation>
    <scope>NUCLEOTIDE SEQUENCE [LARGE SCALE GENOMIC DNA]</scope>
    <source>
        <strain evidence="1 2">CCMEE 5318</strain>
    </source>
</reference>
<evidence type="ECO:0000313" key="2">
    <source>
        <dbReference type="Proteomes" id="UP000235081"/>
    </source>
</evidence>